<keyword evidence="1" id="KW-1133">Transmembrane helix</keyword>
<dbReference type="Proteomes" id="UP000001364">
    <property type="component" value="Chromosome"/>
</dbReference>
<dbReference type="RefSeq" id="WP_024265859.1">
    <property type="nucleotide sequence ID" value="NC_011916.1"/>
</dbReference>
<keyword evidence="1" id="KW-0472">Membrane</keyword>
<keyword evidence="1" id="KW-0812">Transmembrane</keyword>
<dbReference type="HOGENOM" id="CLU_3341857_0_0_5"/>
<dbReference type="GeneID" id="18668935"/>
<organism evidence="2 3">
    <name type="scientific">Caulobacter vibrioides (strain NA1000 / CB15N)</name>
    <name type="common">Caulobacter crescentus</name>
    <dbReference type="NCBI Taxonomy" id="565050"/>
    <lineage>
        <taxon>Bacteria</taxon>
        <taxon>Pseudomonadati</taxon>
        <taxon>Pseudomonadota</taxon>
        <taxon>Alphaproteobacteria</taxon>
        <taxon>Caulobacterales</taxon>
        <taxon>Caulobacteraceae</taxon>
        <taxon>Caulobacter</taxon>
    </lineage>
</organism>
<dbReference type="EMBL" id="CP001340">
    <property type="protein sequence ID" value="AHI88585.1"/>
    <property type="molecule type" value="Genomic_DNA"/>
</dbReference>
<sequence>MDPVIQVVLIGLVFVAAAYGVFWLSMREKPHQKGPPR</sequence>
<keyword evidence="3" id="KW-1185">Reference proteome</keyword>
<protein>
    <submittedName>
        <fullName evidence="2">Uncharacterized protein</fullName>
    </submittedName>
</protein>
<feature type="transmembrane region" description="Helical" evidence="1">
    <location>
        <begin position="6"/>
        <end position="24"/>
    </location>
</feature>
<evidence type="ECO:0000256" key="1">
    <source>
        <dbReference type="SAM" id="Phobius"/>
    </source>
</evidence>
<gene>
    <name evidence="2" type="ordered locus">CCNA_03982</name>
</gene>
<proteinExistence type="predicted"/>
<evidence type="ECO:0000313" key="3">
    <source>
        <dbReference type="Proteomes" id="UP000001364"/>
    </source>
</evidence>
<dbReference type="KEGG" id="ccs:CCNA_03982"/>
<reference evidence="2 3" key="1">
    <citation type="journal article" date="2010" name="J. Bacteriol.">
        <title>The genetic basis of laboratory adaptation in Caulobacter crescentus.</title>
        <authorList>
            <person name="Marks M.E."/>
            <person name="Castro-Rojas C.M."/>
            <person name="Teiling C."/>
            <person name="Du L."/>
            <person name="Kapatral V."/>
            <person name="Walunas T.L."/>
            <person name="Crosson S."/>
        </authorList>
    </citation>
    <scope>NUCLEOTIDE SEQUENCE [LARGE SCALE GENOMIC DNA]</scope>
    <source>
        <strain evidence="3">NA1000 / CB15N</strain>
    </source>
</reference>
<evidence type="ECO:0000313" key="2">
    <source>
        <dbReference type="EMBL" id="AHI88585.1"/>
    </source>
</evidence>
<accession>A0A0H3J1R8</accession>
<name>A0A0H3J1R8_CAUVN</name>
<dbReference type="RefSeq" id="YP_009020554.1">
    <property type="nucleotide sequence ID" value="NC_011916.1"/>
</dbReference>
<dbReference type="AlphaFoldDB" id="A0A0H3J1R8"/>